<reference evidence="7 8" key="1">
    <citation type="journal article" date="2011" name="J. Bacteriol.">
        <title>Genome sequence of the ethanol-producing Zymomonas mobilis subsp. pomaceae lectotype strain ATCC 29192.</title>
        <authorList>
            <person name="Kouvelis V.N."/>
            <person name="Davenport K.W."/>
            <person name="Brettin T.S."/>
            <person name="Bruce D."/>
            <person name="Detter C."/>
            <person name="Han C.S."/>
            <person name="Nolan M."/>
            <person name="Tapia R."/>
            <person name="Damoulaki A."/>
            <person name="Kyrpides N.C."/>
            <person name="Typas M.A."/>
            <person name="Pappas K.M."/>
        </authorList>
    </citation>
    <scope>NUCLEOTIDE SEQUENCE [LARGE SCALE GENOMIC DNA]</scope>
    <source>
        <strain evidence="8">ATCC 29192 / DSM 22645 / JCM 10191 / CCUG 17912 / NBRC 13757 / NCIMB 11200 / NRRL B-4491 / Barker I</strain>
    </source>
</reference>
<dbReference type="PATRIC" id="fig|579138.3.peg.768"/>
<comment type="subcellular location">
    <subcellularLocation>
        <location evidence="1">Membrane</location>
        <topology evidence="1">Multi-pass membrane protein</topology>
    </subcellularLocation>
</comment>
<evidence type="ECO:0000256" key="5">
    <source>
        <dbReference type="SAM" id="Phobius"/>
    </source>
</evidence>
<organism evidence="7 8">
    <name type="scientific">Zymomonas mobilis subsp. pomaceae (strain ATCC 29192 / DSM 22645 / JCM 10191 / CCUG 17912 / NBRC 13757 / NCIMB 11200 / NRRL B-4491 / Barker I)</name>
    <dbReference type="NCBI Taxonomy" id="579138"/>
    <lineage>
        <taxon>Bacteria</taxon>
        <taxon>Pseudomonadati</taxon>
        <taxon>Pseudomonadota</taxon>
        <taxon>Alphaproteobacteria</taxon>
        <taxon>Sphingomonadales</taxon>
        <taxon>Zymomonadaceae</taxon>
        <taxon>Zymomonas</taxon>
    </lineage>
</organism>
<dbReference type="STRING" id="579138.Zymop_0729"/>
<keyword evidence="4 5" id="KW-0472">Membrane</keyword>
<evidence type="ECO:0000259" key="6">
    <source>
        <dbReference type="Pfam" id="PF05154"/>
    </source>
</evidence>
<dbReference type="KEGG" id="zmp:Zymop_0729"/>
<evidence type="ECO:0000256" key="4">
    <source>
        <dbReference type="ARBA" id="ARBA00023136"/>
    </source>
</evidence>
<feature type="domain" description="TM2" evidence="6">
    <location>
        <begin position="21"/>
        <end position="62"/>
    </location>
</feature>
<dbReference type="Proteomes" id="UP000000491">
    <property type="component" value="Chromosome"/>
</dbReference>
<dbReference type="Pfam" id="PF05154">
    <property type="entry name" value="TM2"/>
    <property type="match status" value="1"/>
</dbReference>
<evidence type="ECO:0000256" key="1">
    <source>
        <dbReference type="ARBA" id="ARBA00004141"/>
    </source>
</evidence>
<evidence type="ECO:0000313" key="7">
    <source>
        <dbReference type="EMBL" id="AEI37631.1"/>
    </source>
</evidence>
<dbReference type="GO" id="GO:0016020">
    <property type="term" value="C:membrane"/>
    <property type="evidence" value="ECO:0007669"/>
    <property type="project" value="UniProtKB-SubCell"/>
</dbReference>
<dbReference type="EMBL" id="CP002865">
    <property type="protein sequence ID" value="AEI37631.1"/>
    <property type="molecule type" value="Genomic_DNA"/>
</dbReference>
<feature type="transmembrane region" description="Helical" evidence="5">
    <location>
        <begin position="73"/>
        <end position="90"/>
    </location>
</feature>
<evidence type="ECO:0000256" key="2">
    <source>
        <dbReference type="ARBA" id="ARBA00022692"/>
    </source>
</evidence>
<name>F8ES56_ZYMMT</name>
<keyword evidence="2 5" id="KW-0812">Transmembrane</keyword>
<evidence type="ECO:0000256" key="3">
    <source>
        <dbReference type="ARBA" id="ARBA00022989"/>
    </source>
</evidence>
<dbReference type="RefSeq" id="WP_013934027.1">
    <property type="nucleotide sequence ID" value="NC_015709.1"/>
</dbReference>
<dbReference type="AlphaFoldDB" id="F8ES56"/>
<dbReference type="HOGENOM" id="CLU_081297_9_2_5"/>
<protein>
    <recommendedName>
        <fullName evidence="6">TM2 domain-containing protein</fullName>
    </recommendedName>
</protein>
<evidence type="ECO:0000313" key="8">
    <source>
        <dbReference type="Proteomes" id="UP000000491"/>
    </source>
</evidence>
<dbReference type="InterPro" id="IPR007829">
    <property type="entry name" value="TM2"/>
</dbReference>
<gene>
    <name evidence="7" type="ordered locus">Zymop_0729</name>
</gene>
<accession>F8ES56</accession>
<feature type="transmembrane region" description="Helical" evidence="5">
    <location>
        <begin position="20"/>
        <end position="38"/>
    </location>
</feature>
<keyword evidence="3 5" id="KW-1133">Transmembrane helix</keyword>
<sequence>MEEFLKNIPPNLRLIYNNSIKSIFIAYVLWLFFGVLGAHRFYVGAHKSGFIQLITFLYGLFVFENNGQEEVLMFLYIWLLTDAILLFGLVKRYNIRKFEELLRAIYGY</sequence>
<proteinExistence type="predicted"/>